<dbReference type="Gene3D" id="2.60.120.10">
    <property type="entry name" value="Jelly Rolls"/>
    <property type="match status" value="1"/>
</dbReference>
<feature type="domain" description="HTH crp-type" evidence="4">
    <location>
        <begin position="143"/>
        <end position="217"/>
    </location>
</feature>
<dbReference type="OrthoDB" id="7584044at2"/>
<dbReference type="InterPro" id="IPR000595">
    <property type="entry name" value="cNMP-bd_dom"/>
</dbReference>
<dbReference type="AlphaFoldDB" id="A0A2U8W2P3"/>
<dbReference type="PROSITE" id="PS51063">
    <property type="entry name" value="HTH_CRP_2"/>
    <property type="match status" value="1"/>
</dbReference>
<dbReference type="Pfam" id="PF13545">
    <property type="entry name" value="HTH_Crp_2"/>
    <property type="match status" value="1"/>
</dbReference>
<accession>A0A2U8W2P3</accession>
<dbReference type="CDD" id="cd00038">
    <property type="entry name" value="CAP_ED"/>
    <property type="match status" value="1"/>
</dbReference>
<dbReference type="SUPFAM" id="SSF51206">
    <property type="entry name" value="cAMP-binding domain-like"/>
    <property type="match status" value="1"/>
</dbReference>
<evidence type="ECO:0000256" key="1">
    <source>
        <dbReference type="ARBA" id="ARBA00023015"/>
    </source>
</evidence>
<keyword evidence="3" id="KW-0804">Transcription</keyword>
<dbReference type="KEGG" id="mets:DK389_02115"/>
<keyword evidence="1" id="KW-0805">Transcription regulation</keyword>
<dbReference type="EMBL" id="CP029550">
    <property type="protein sequence ID" value="AWN39546.1"/>
    <property type="molecule type" value="Genomic_DNA"/>
</dbReference>
<evidence type="ECO:0000313" key="6">
    <source>
        <dbReference type="Proteomes" id="UP000245926"/>
    </source>
</evidence>
<evidence type="ECO:0000256" key="2">
    <source>
        <dbReference type="ARBA" id="ARBA00023125"/>
    </source>
</evidence>
<dbReference type="Gene3D" id="1.10.10.10">
    <property type="entry name" value="Winged helix-like DNA-binding domain superfamily/Winged helix DNA-binding domain"/>
    <property type="match status" value="1"/>
</dbReference>
<organism evidence="5 6">
    <name type="scientific">Methylobacterium durans</name>
    <dbReference type="NCBI Taxonomy" id="2202825"/>
    <lineage>
        <taxon>Bacteria</taxon>
        <taxon>Pseudomonadati</taxon>
        <taxon>Pseudomonadota</taxon>
        <taxon>Alphaproteobacteria</taxon>
        <taxon>Hyphomicrobiales</taxon>
        <taxon>Methylobacteriaceae</taxon>
        <taxon>Methylobacterium</taxon>
    </lineage>
</organism>
<dbReference type="GO" id="GO:0003677">
    <property type="term" value="F:DNA binding"/>
    <property type="evidence" value="ECO:0007669"/>
    <property type="project" value="UniProtKB-KW"/>
</dbReference>
<dbReference type="InterPro" id="IPR018490">
    <property type="entry name" value="cNMP-bd_dom_sf"/>
</dbReference>
<keyword evidence="2" id="KW-0238">DNA-binding</keyword>
<dbReference type="InterPro" id="IPR012318">
    <property type="entry name" value="HTH_CRP"/>
</dbReference>
<protein>
    <submittedName>
        <fullName evidence="5">Crp/Fnr family transcriptional regulator</fullName>
    </submittedName>
</protein>
<dbReference type="InterPro" id="IPR036390">
    <property type="entry name" value="WH_DNA-bd_sf"/>
</dbReference>
<name>A0A2U8W2P3_9HYPH</name>
<evidence type="ECO:0000313" key="5">
    <source>
        <dbReference type="EMBL" id="AWN39546.1"/>
    </source>
</evidence>
<dbReference type="SMART" id="SM00419">
    <property type="entry name" value="HTH_CRP"/>
    <property type="match status" value="1"/>
</dbReference>
<proteinExistence type="predicted"/>
<dbReference type="SUPFAM" id="SSF46785">
    <property type="entry name" value="Winged helix' DNA-binding domain"/>
    <property type="match status" value="1"/>
</dbReference>
<gene>
    <name evidence="5" type="ORF">DK389_02115</name>
</gene>
<evidence type="ECO:0000256" key="3">
    <source>
        <dbReference type="ARBA" id="ARBA00023163"/>
    </source>
</evidence>
<evidence type="ECO:0000259" key="4">
    <source>
        <dbReference type="PROSITE" id="PS51063"/>
    </source>
</evidence>
<dbReference type="Proteomes" id="UP000245926">
    <property type="component" value="Chromosome"/>
</dbReference>
<reference evidence="6" key="1">
    <citation type="submission" date="2018-05" db="EMBL/GenBank/DDBJ databases">
        <title>Complete Genome Sequence of Methylobacterium sp. 17SD2-17.</title>
        <authorList>
            <person name="Srinivasan S."/>
        </authorList>
    </citation>
    <scope>NUCLEOTIDE SEQUENCE [LARGE SCALE GENOMIC DNA]</scope>
    <source>
        <strain evidence="6">17SD2-17</strain>
    </source>
</reference>
<dbReference type="RefSeq" id="WP_109887217.1">
    <property type="nucleotide sequence ID" value="NZ_CP029550.1"/>
</dbReference>
<sequence>MAYAFLRKLERAGPLTDEERIELQNLTLNPRPVSARQDIVTGDAVDRVPLILSGFACRYKVLQAGNRRLVSFALPGDLCSMHDAGTFGRDLRLGALTSCSVVDIPRSRLMELISTYPGISRALWWVTLRELSRAREWIVNDTRPAEKRLAHLLCELLTCLQLIDLANENSFKFPVSQSDVADALGISPVHVNRVLRALRTSGLATWSNQRITILDVQGLKAFGEFDPGYLCFEGCGADMPMPSTQRPLACAS</sequence>
<keyword evidence="6" id="KW-1185">Reference proteome</keyword>
<dbReference type="InterPro" id="IPR036388">
    <property type="entry name" value="WH-like_DNA-bd_sf"/>
</dbReference>
<dbReference type="GO" id="GO:0006355">
    <property type="term" value="P:regulation of DNA-templated transcription"/>
    <property type="evidence" value="ECO:0007669"/>
    <property type="project" value="InterPro"/>
</dbReference>
<dbReference type="InterPro" id="IPR014710">
    <property type="entry name" value="RmlC-like_jellyroll"/>
</dbReference>